<feature type="active site" evidence="3">
    <location>
        <position position="114"/>
    </location>
</feature>
<sequence>MDLSNLLTEQRNEKSMNLDQLNTYDILKTIHREDQKVEKAVEEVLPEINEVVENVYKRLASGGRLFYVGAGTSGRLGFLDSSECPPTFMTSPETVQTLMAGGIDAFFEAVEGSEDHEEQGEKDIARKNITDLDVVLGITASGRTPYPIGSLKYAQSKGAYTVSLTCNKNSVISHHANAAIEVLVGPEVLTGSTRMKAATAHKMVLNMISTTTMVKLGKVYENLMVDVQASNYKLMNRARRIIMDLTDVSYDEADRVLAATDNQVKPALVMLKSGVNYEEAKKAITKSDGYVREAINYAVGKSDV</sequence>
<dbReference type="PROSITE" id="PS01272">
    <property type="entry name" value="GCKR"/>
    <property type="match status" value="1"/>
</dbReference>
<evidence type="ECO:0000256" key="3">
    <source>
        <dbReference type="HAMAP-Rule" id="MF_00068"/>
    </source>
</evidence>
<accession>A0ABN1AAK3</accession>
<dbReference type="InterPro" id="IPR040190">
    <property type="entry name" value="MURQ/GCKR"/>
</dbReference>
<dbReference type="Proteomes" id="UP001500740">
    <property type="component" value="Unassembled WGS sequence"/>
</dbReference>
<dbReference type="NCBIfam" id="NF003915">
    <property type="entry name" value="PRK05441.1"/>
    <property type="match status" value="1"/>
</dbReference>
<dbReference type="Gene3D" id="1.10.8.1080">
    <property type="match status" value="1"/>
</dbReference>
<feature type="active site" description="Proton donor" evidence="3">
    <location>
        <position position="83"/>
    </location>
</feature>
<keyword evidence="6" id="KW-1185">Reference proteome</keyword>
<keyword evidence="2 3" id="KW-0119">Carbohydrate metabolism</keyword>
<dbReference type="PANTHER" id="PTHR10088">
    <property type="entry name" value="GLUCOKINASE REGULATORY PROTEIN"/>
    <property type="match status" value="1"/>
</dbReference>
<name>A0ABN1AAK3_9BACI</name>
<keyword evidence="1 3" id="KW-0456">Lyase</keyword>
<dbReference type="CDD" id="cd05007">
    <property type="entry name" value="SIS_Etherase"/>
    <property type="match status" value="1"/>
</dbReference>
<protein>
    <recommendedName>
        <fullName evidence="3">N-acetylmuramic acid 6-phosphate etherase</fullName>
        <shortName evidence="3">MurNAc-6-P etherase</shortName>
        <ecNumber evidence="3">4.2.1.126</ecNumber>
    </recommendedName>
    <alternativeName>
        <fullName evidence="3">N-acetylmuramic acid 6-phosphate hydrolase</fullName>
    </alternativeName>
    <alternativeName>
        <fullName evidence="3">N-acetylmuramic acid 6-phosphate lyase</fullName>
    </alternativeName>
</protein>
<dbReference type="RefSeq" id="WP_343784910.1">
    <property type="nucleotide sequence ID" value="NZ_BAAACZ010000030.1"/>
</dbReference>
<dbReference type="InterPro" id="IPR005488">
    <property type="entry name" value="Etherase_MurQ"/>
</dbReference>
<evidence type="ECO:0000259" key="4">
    <source>
        <dbReference type="PROSITE" id="PS51464"/>
    </source>
</evidence>
<dbReference type="PROSITE" id="PS51464">
    <property type="entry name" value="SIS"/>
    <property type="match status" value="1"/>
</dbReference>
<dbReference type="Pfam" id="PF22645">
    <property type="entry name" value="GKRP_SIS_N"/>
    <property type="match status" value="1"/>
</dbReference>
<comment type="similarity">
    <text evidence="3">Belongs to the GCKR-like family. MurNAc-6-P etherase subfamily.</text>
</comment>
<dbReference type="EMBL" id="BAAACZ010000030">
    <property type="protein sequence ID" value="GAA0471638.1"/>
    <property type="molecule type" value="Genomic_DNA"/>
</dbReference>
<dbReference type="EC" id="4.2.1.126" evidence="3"/>
<proteinExistence type="inferred from homology"/>
<evidence type="ECO:0000313" key="6">
    <source>
        <dbReference type="Proteomes" id="UP001500740"/>
    </source>
</evidence>
<evidence type="ECO:0000256" key="1">
    <source>
        <dbReference type="ARBA" id="ARBA00023239"/>
    </source>
</evidence>
<comment type="miscellaneous">
    <text evidence="3">A lyase-type mechanism (elimination/hydration) is suggested for the cleavage of the lactyl ether bond of MurNAc 6-phosphate, with the formation of an alpha,beta-unsaturated aldehyde intermediate with (E)-stereochemistry, followed by the syn addition of water to give product.</text>
</comment>
<organism evidence="5 6">
    <name type="scientific">Alkalibacillus silvisoli</name>
    <dbReference type="NCBI Taxonomy" id="392823"/>
    <lineage>
        <taxon>Bacteria</taxon>
        <taxon>Bacillati</taxon>
        <taxon>Bacillota</taxon>
        <taxon>Bacilli</taxon>
        <taxon>Bacillales</taxon>
        <taxon>Bacillaceae</taxon>
        <taxon>Alkalibacillus</taxon>
    </lineage>
</organism>
<dbReference type="PANTHER" id="PTHR10088:SF4">
    <property type="entry name" value="GLUCOKINASE REGULATORY PROTEIN"/>
    <property type="match status" value="1"/>
</dbReference>
<dbReference type="NCBIfam" id="TIGR00274">
    <property type="entry name" value="N-acetylmuramic acid 6-phosphate etherase"/>
    <property type="match status" value="1"/>
</dbReference>
<comment type="function">
    <text evidence="3">Specifically catalyzes the cleavage of the D-lactyl ether substituent of MurNAc 6-phosphate, producing GlcNAc 6-phosphate and D-lactate.</text>
</comment>
<dbReference type="InterPro" id="IPR001347">
    <property type="entry name" value="SIS_dom"/>
</dbReference>
<dbReference type="Gene3D" id="3.40.50.10490">
    <property type="entry name" value="Glucose-6-phosphate isomerase like protein, domain 1"/>
    <property type="match status" value="1"/>
</dbReference>
<comment type="subunit">
    <text evidence="3">Homodimer.</text>
</comment>
<evidence type="ECO:0000313" key="5">
    <source>
        <dbReference type="EMBL" id="GAA0471638.1"/>
    </source>
</evidence>
<reference evidence="5 6" key="1">
    <citation type="journal article" date="2019" name="Int. J. Syst. Evol. Microbiol.">
        <title>The Global Catalogue of Microorganisms (GCM) 10K type strain sequencing project: providing services to taxonomists for standard genome sequencing and annotation.</title>
        <authorList>
            <consortium name="The Broad Institute Genomics Platform"/>
            <consortium name="The Broad Institute Genome Sequencing Center for Infectious Disease"/>
            <person name="Wu L."/>
            <person name="Ma J."/>
        </authorList>
    </citation>
    <scope>NUCLEOTIDE SEQUENCE [LARGE SCALE GENOMIC DNA]</scope>
    <source>
        <strain evidence="5 6">JCM 14193</strain>
    </source>
</reference>
<dbReference type="SUPFAM" id="SSF53697">
    <property type="entry name" value="SIS domain"/>
    <property type="match status" value="1"/>
</dbReference>
<dbReference type="InterPro" id="IPR046348">
    <property type="entry name" value="SIS_dom_sf"/>
</dbReference>
<comment type="catalytic activity">
    <reaction evidence="3">
        <text>N-acetyl-D-muramate 6-phosphate + H2O = N-acetyl-D-glucosamine 6-phosphate + (R)-lactate</text>
        <dbReference type="Rhea" id="RHEA:26410"/>
        <dbReference type="ChEBI" id="CHEBI:15377"/>
        <dbReference type="ChEBI" id="CHEBI:16004"/>
        <dbReference type="ChEBI" id="CHEBI:57513"/>
        <dbReference type="ChEBI" id="CHEBI:58722"/>
        <dbReference type="EC" id="4.2.1.126"/>
    </reaction>
</comment>
<dbReference type="NCBIfam" id="NF009222">
    <property type="entry name" value="PRK12570.1"/>
    <property type="match status" value="1"/>
</dbReference>
<dbReference type="InterPro" id="IPR005486">
    <property type="entry name" value="Glucokinase_regulatory_CS"/>
</dbReference>
<dbReference type="HAMAP" id="MF_00068">
    <property type="entry name" value="MurQ"/>
    <property type="match status" value="1"/>
</dbReference>
<evidence type="ECO:0000256" key="2">
    <source>
        <dbReference type="ARBA" id="ARBA00023277"/>
    </source>
</evidence>
<comment type="pathway">
    <text evidence="3">Amino-sugar metabolism; N-acetylmuramate degradation.</text>
</comment>
<comment type="caution">
    <text evidence="5">The sequence shown here is derived from an EMBL/GenBank/DDBJ whole genome shotgun (WGS) entry which is preliminary data.</text>
</comment>
<gene>
    <name evidence="3 5" type="primary">murQ</name>
    <name evidence="5" type="ORF">GCM10008935_29490</name>
</gene>
<feature type="domain" description="SIS" evidence="4">
    <location>
        <begin position="55"/>
        <end position="218"/>
    </location>
</feature>